<keyword evidence="3 6" id="KW-0812">Transmembrane</keyword>
<dbReference type="GO" id="GO:0033228">
    <property type="term" value="P:cysteine export across plasma membrane"/>
    <property type="evidence" value="ECO:0007669"/>
    <property type="project" value="TreeGrafter"/>
</dbReference>
<dbReference type="PANTHER" id="PTHR30086:SF20">
    <property type="entry name" value="ARGININE EXPORTER PROTEIN ARGO-RELATED"/>
    <property type="match status" value="1"/>
</dbReference>
<feature type="transmembrane region" description="Helical" evidence="6">
    <location>
        <begin position="44"/>
        <end position="68"/>
    </location>
</feature>
<gene>
    <name evidence="7" type="ORF">GGR16_003390</name>
</gene>
<dbReference type="GO" id="GO:0005886">
    <property type="term" value="C:plasma membrane"/>
    <property type="evidence" value="ECO:0007669"/>
    <property type="project" value="UniProtKB-SubCell"/>
</dbReference>
<evidence type="ECO:0000256" key="1">
    <source>
        <dbReference type="ARBA" id="ARBA00004651"/>
    </source>
</evidence>
<reference evidence="7 8" key="1">
    <citation type="submission" date="2020-08" db="EMBL/GenBank/DDBJ databases">
        <title>Genomic Encyclopedia of Type Strains, Phase IV (KMG-IV): sequencing the most valuable type-strain genomes for metagenomic binning, comparative biology and taxonomic classification.</title>
        <authorList>
            <person name="Goeker M."/>
        </authorList>
    </citation>
    <scope>NUCLEOTIDE SEQUENCE [LARGE SCALE GENOMIC DNA]</scope>
    <source>
        <strain evidence="7 8">DSM 103737</strain>
    </source>
</reference>
<dbReference type="Proteomes" id="UP000577362">
    <property type="component" value="Unassembled WGS sequence"/>
</dbReference>
<feature type="transmembrane region" description="Helical" evidence="6">
    <location>
        <begin position="138"/>
        <end position="167"/>
    </location>
</feature>
<sequence length="200" mass="20840">MTSDLLLAFTAYAFVTSITPGPNNTMLLASGANHGFGPTVPMIFGISIGFTAMVLAVGLGIGSVFLAFPILHDALRYGGAAYLIYLAWRIGGSAATSADGSDARPLSFLQAAAFQWVNPKAWIMAVGAVATYTPQDGFLLNVVTVAALFMVINAPCVSAWAAFGTILRGFLSNPASRRVFNIAMALLLLASLYPIVTAAT</sequence>
<dbReference type="GO" id="GO:0015171">
    <property type="term" value="F:amino acid transmembrane transporter activity"/>
    <property type="evidence" value="ECO:0007669"/>
    <property type="project" value="TreeGrafter"/>
</dbReference>
<keyword evidence="2" id="KW-1003">Cell membrane</keyword>
<accession>A0A840C0M8</accession>
<evidence type="ECO:0000256" key="3">
    <source>
        <dbReference type="ARBA" id="ARBA00022692"/>
    </source>
</evidence>
<feature type="transmembrane region" description="Helical" evidence="6">
    <location>
        <begin position="80"/>
        <end position="98"/>
    </location>
</feature>
<evidence type="ECO:0000313" key="8">
    <source>
        <dbReference type="Proteomes" id="UP000577362"/>
    </source>
</evidence>
<dbReference type="PANTHER" id="PTHR30086">
    <property type="entry name" value="ARGININE EXPORTER PROTEIN ARGO"/>
    <property type="match status" value="1"/>
</dbReference>
<dbReference type="RefSeq" id="WP_183317332.1">
    <property type="nucleotide sequence ID" value="NZ_JACIEN010000004.1"/>
</dbReference>
<dbReference type="AlphaFoldDB" id="A0A840C0M8"/>
<keyword evidence="8" id="KW-1185">Reference proteome</keyword>
<comment type="caution">
    <text evidence="7">The sequence shown here is derived from an EMBL/GenBank/DDBJ whole genome shotgun (WGS) entry which is preliminary data.</text>
</comment>
<dbReference type="EMBL" id="JACIEN010000004">
    <property type="protein sequence ID" value="MBB4018343.1"/>
    <property type="molecule type" value="Genomic_DNA"/>
</dbReference>
<dbReference type="InterPro" id="IPR001123">
    <property type="entry name" value="LeuE-type"/>
</dbReference>
<keyword evidence="4 6" id="KW-1133">Transmembrane helix</keyword>
<comment type="subcellular location">
    <subcellularLocation>
        <location evidence="1">Cell membrane</location>
        <topology evidence="1">Multi-pass membrane protein</topology>
    </subcellularLocation>
</comment>
<organism evidence="7 8">
    <name type="scientific">Chelatococcus caeni</name>
    <dbReference type="NCBI Taxonomy" id="1348468"/>
    <lineage>
        <taxon>Bacteria</taxon>
        <taxon>Pseudomonadati</taxon>
        <taxon>Pseudomonadota</taxon>
        <taxon>Alphaproteobacteria</taxon>
        <taxon>Hyphomicrobiales</taxon>
        <taxon>Chelatococcaceae</taxon>
        <taxon>Chelatococcus</taxon>
    </lineage>
</organism>
<protein>
    <submittedName>
        <fullName evidence="7">Threonine/homoserine/homoserine lactone efflux protein</fullName>
    </submittedName>
</protein>
<name>A0A840C0M8_9HYPH</name>
<proteinExistence type="predicted"/>
<feature type="transmembrane region" description="Helical" evidence="6">
    <location>
        <begin position="179"/>
        <end position="196"/>
    </location>
</feature>
<evidence type="ECO:0000313" key="7">
    <source>
        <dbReference type="EMBL" id="MBB4018343.1"/>
    </source>
</evidence>
<keyword evidence="5 6" id="KW-0472">Membrane</keyword>
<evidence type="ECO:0000256" key="5">
    <source>
        <dbReference type="ARBA" id="ARBA00023136"/>
    </source>
</evidence>
<evidence type="ECO:0000256" key="2">
    <source>
        <dbReference type="ARBA" id="ARBA00022475"/>
    </source>
</evidence>
<evidence type="ECO:0000256" key="6">
    <source>
        <dbReference type="SAM" id="Phobius"/>
    </source>
</evidence>
<dbReference type="Pfam" id="PF01810">
    <property type="entry name" value="LysE"/>
    <property type="match status" value="1"/>
</dbReference>
<evidence type="ECO:0000256" key="4">
    <source>
        <dbReference type="ARBA" id="ARBA00022989"/>
    </source>
</evidence>